<evidence type="ECO:0000313" key="10">
    <source>
        <dbReference type="EMBL" id="KAG8363521.1"/>
    </source>
</evidence>
<gene>
    <name evidence="10" type="ORF">BUALT_Bualt19G0031100</name>
</gene>
<evidence type="ECO:0000256" key="2">
    <source>
        <dbReference type="ARBA" id="ARBA00004123"/>
    </source>
</evidence>
<dbReference type="Pfam" id="PF13359">
    <property type="entry name" value="DDE_Tnp_4"/>
    <property type="match status" value="1"/>
</dbReference>
<protein>
    <recommendedName>
        <fullName evidence="9">DDE Tnp4 domain-containing protein</fullName>
    </recommendedName>
</protein>
<dbReference type="EMBL" id="WHWC01000019">
    <property type="protein sequence ID" value="KAG8363521.1"/>
    <property type="molecule type" value="Genomic_DNA"/>
</dbReference>
<feature type="region of interest" description="Disordered" evidence="8">
    <location>
        <begin position="307"/>
        <end position="329"/>
    </location>
</feature>
<dbReference type="GO" id="GO:0005634">
    <property type="term" value="C:nucleus"/>
    <property type="evidence" value="ECO:0007669"/>
    <property type="project" value="UniProtKB-SubCell"/>
</dbReference>
<comment type="caution">
    <text evidence="10">The sequence shown here is derived from an EMBL/GenBank/DDBJ whole genome shotgun (WGS) entry which is preliminary data.</text>
</comment>
<keyword evidence="6" id="KW-0378">Hydrolase</keyword>
<sequence length="432" mass="49345">MDILEEHQELFVLLQEVISDIKTMSFYRLHRAQTGPRCSTQDVMRPPYSLKIKIPKQLDHMHDLVSFTDATCGNNLRMSKNVFRRLCYILEHVGGLVNTKNGYTISKQFNGVLFALLKLHTLFLEKPTPIEDDTTNERWKWFKVCLGALDGTYISLRVAQKDKNPYINRKGGVSVNILAVCDINMNYVYILSGWEGSAADSRVLKDAITRDNEFRVPDAILRSNSFYPVKVQIRIIMACVLLHNYIQIEMPVDPLEAEFLEVDDDISDDPNIGFVDQVEPSQQWTNWRESLVTSMFDEWRGNSIAAPPGRMRGGASNVSTSKSSRRRWTPKEEKVLANSLKELLSRSGFGWNESTNMITVDSEEDWNNFVKTDSNARNMRYKTWPLYKDWVEIFGKEVATGEGTEGFPDVEEEILNNGNGNPNGKDNEDGGY</sequence>
<evidence type="ECO:0000256" key="1">
    <source>
        <dbReference type="ARBA" id="ARBA00001968"/>
    </source>
</evidence>
<dbReference type="PANTHER" id="PTHR22930">
    <property type="match status" value="1"/>
</dbReference>
<reference evidence="10" key="1">
    <citation type="submission" date="2019-10" db="EMBL/GenBank/DDBJ databases">
        <authorList>
            <person name="Zhang R."/>
            <person name="Pan Y."/>
            <person name="Wang J."/>
            <person name="Ma R."/>
            <person name="Yu S."/>
        </authorList>
    </citation>
    <scope>NUCLEOTIDE SEQUENCE</scope>
    <source>
        <strain evidence="10">LA-IB0</strain>
        <tissue evidence="10">Leaf</tissue>
    </source>
</reference>
<dbReference type="PANTHER" id="PTHR22930:SF281">
    <property type="entry name" value="NUCLEASE"/>
    <property type="match status" value="1"/>
</dbReference>
<comment type="similarity">
    <text evidence="3">Belongs to the HARBI1 family.</text>
</comment>
<comment type="subcellular location">
    <subcellularLocation>
        <location evidence="2">Nucleus</location>
    </subcellularLocation>
</comment>
<evidence type="ECO:0000256" key="3">
    <source>
        <dbReference type="ARBA" id="ARBA00006958"/>
    </source>
</evidence>
<feature type="region of interest" description="Disordered" evidence="8">
    <location>
        <begin position="401"/>
        <end position="432"/>
    </location>
</feature>
<feature type="domain" description="DDE Tnp4" evidence="9">
    <location>
        <begin position="149"/>
        <end position="210"/>
    </location>
</feature>
<dbReference type="GO" id="GO:0016787">
    <property type="term" value="F:hydrolase activity"/>
    <property type="evidence" value="ECO:0007669"/>
    <property type="project" value="UniProtKB-KW"/>
</dbReference>
<keyword evidence="11" id="KW-1185">Reference proteome</keyword>
<name>A0AAV6VZP9_9LAMI</name>
<dbReference type="Proteomes" id="UP000826271">
    <property type="component" value="Unassembled WGS sequence"/>
</dbReference>
<evidence type="ECO:0000256" key="5">
    <source>
        <dbReference type="ARBA" id="ARBA00022723"/>
    </source>
</evidence>
<dbReference type="InterPro" id="IPR027806">
    <property type="entry name" value="HARBI1_dom"/>
</dbReference>
<evidence type="ECO:0000256" key="7">
    <source>
        <dbReference type="ARBA" id="ARBA00023242"/>
    </source>
</evidence>
<keyword evidence="7" id="KW-0539">Nucleus</keyword>
<comment type="cofactor">
    <cofactor evidence="1">
        <name>a divalent metal cation</name>
        <dbReference type="ChEBI" id="CHEBI:60240"/>
    </cofactor>
</comment>
<keyword evidence="5" id="KW-0479">Metal-binding</keyword>
<evidence type="ECO:0000313" key="11">
    <source>
        <dbReference type="Proteomes" id="UP000826271"/>
    </source>
</evidence>
<evidence type="ECO:0000256" key="6">
    <source>
        <dbReference type="ARBA" id="ARBA00022801"/>
    </source>
</evidence>
<evidence type="ECO:0000259" key="9">
    <source>
        <dbReference type="Pfam" id="PF13359"/>
    </source>
</evidence>
<evidence type="ECO:0000256" key="4">
    <source>
        <dbReference type="ARBA" id="ARBA00022722"/>
    </source>
</evidence>
<dbReference type="GO" id="GO:0046872">
    <property type="term" value="F:metal ion binding"/>
    <property type="evidence" value="ECO:0007669"/>
    <property type="project" value="UniProtKB-KW"/>
</dbReference>
<evidence type="ECO:0000256" key="8">
    <source>
        <dbReference type="SAM" id="MobiDB-lite"/>
    </source>
</evidence>
<dbReference type="AlphaFoldDB" id="A0AAV6VZP9"/>
<accession>A0AAV6VZP9</accession>
<dbReference type="InterPro" id="IPR045249">
    <property type="entry name" value="HARBI1-like"/>
</dbReference>
<organism evidence="10 11">
    <name type="scientific">Buddleja alternifolia</name>
    <dbReference type="NCBI Taxonomy" id="168488"/>
    <lineage>
        <taxon>Eukaryota</taxon>
        <taxon>Viridiplantae</taxon>
        <taxon>Streptophyta</taxon>
        <taxon>Embryophyta</taxon>
        <taxon>Tracheophyta</taxon>
        <taxon>Spermatophyta</taxon>
        <taxon>Magnoliopsida</taxon>
        <taxon>eudicotyledons</taxon>
        <taxon>Gunneridae</taxon>
        <taxon>Pentapetalae</taxon>
        <taxon>asterids</taxon>
        <taxon>lamiids</taxon>
        <taxon>Lamiales</taxon>
        <taxon>Scrophulariaceae</taxon>
        <taxon>Buddlejeae</taxon>
        <taxon>Buddleja</taxon>
    </lineage>
</organism>
<proteinExistence type="inferred from homology"/>
<keyword evidence="4" id="KW-0540">Nuclease</keyword>
<dbReference type="GO" id="GO:0004518">
    <property type="term" value="F:nuclease activity"/>
    <property type="evidence" value="ECO:0007669"/>
    <property type="project" value="UniProtKB-KW"/>
</dbReference>